<evidence type="ECO:0000313" key="1">
    <source>
        <dbReference type="Proteomes" id="UP000887579"/>
    </source>
</evidence>
<dbReference type="WBParaSite" id="ES5_v2.g6554.t1">
    <property type="protein sequence ID" value="ES5_v2.g6554.t1"/>
    <property type="gene ID" value="ES5_v2.g6554"/>
</dbReference>
<accession>A0AC34GQ47</accession>
<name>A0AC34GQ47_9BILA</name>
<evidence type="ECO:0000313" key="2">
    <source>
        <dbReference type="WBParaSite" id="ES5_v2.g6554.t1"/>
    </source>
</evidence>
<proteinExistence type="predicted"/>
<sequence length="125" mass="14029">MFIVCTIECYPTVFISPYERHPLQIPYSQTSATTYRLSIPDVPSGYVASENRRKRRQISSSSSSVSAFGDESVDDTLARLDLICNKLKKRSTTSSHSSGGRRSRDTEQLLSFLCKSMIIDDPDLI</sequence>
<organism evidence="1 2">
    <name type="scientific">Panagrolaimus sp. ES5</name>
    <dbReference type="NCBI Taxonomy" id="591445"/>
    <lineage>
        <taxon>Eukaryota</taxon>
        <taxon>Metazoa</taxon>
        <taxon>Ecdysozoa</taxon>
        <taxon>Nematoda</taxon>
        <taxon>Chromadorea</taxon>
        <taxon>Rhabditida</taxon>
        <taxon>Tylenchina</taxon>
        <taxon>Panagrolaimomorpha</taxon>
        <taxon>Panagrolaimoidea</taxon>
        <taxon>Panagrolaimidae</taxon>
        <taxon>Panagrolaimus</taxon>
    </lineage>
</organism>
<reference evidence="2" key="1">
    <citation type="submission" date="2022-11" db="UniProtKB">
        <authorList>
            <consortium name="WormBaseParasite"/>
        </authorList>
    </citation>
    <scope>IDENTIFICATION</scope>
</reference>
<dbReference type="Proteomes" id="UP000887579">
    <property type="component" value="Unplaced"/>
</dbReference>
<protein>
    <submittedName>
        <fullName evidence="2">Uncharacterized protein</fullName>
    </submittedName>
</protein>